<dbReference type="EMBL" id="CP011127">
    <property type="protein sequence ID" value="AMU85958.1"/>
    <property type="molecule type" value="Genomic_DNA"/>
</dbReference>
<dbReference type="GO" id="GO:0016887">
    <property type="term" value="F:ATP hydrolysis activity"/>
    <property type="evidence" value="ECO:0007669"/>
    <property type="project" value="InterPro"/>
</dbReference>
<protein>
    <submittedName>
        <fullName evidence="2">AAA famiily ATPase</fullName>
    </submittedName>
</protein>
<dbReference type="InterPro" id="IPR027417">
    <property type="entry name" value="P-loop_NTPase"/>
</dbReference>
<dbReference type="Pfam" id="PF00004">
    <property type="entry name" value="AAA"/>
    <property type="match status" value="1"/>
</dbReference>
<dbReference type="GO" id="GO:0005524">
    <property type="term" value="F:ATP binding"/>
    <property type="evidence" value="ECO:0007669"/>
    <property type="project" value="InterPro"/>
</dbReference>
<dbReference type="PANTHER" id="PTHR42759">
    <property type="entry name" value="MOXR FAMILY PROTEIN"/>
    <property type="match status" value="1"/>
</dbReference>
<dbReference type="PANTHER" id="PTHR42759:SF1">
    <property type="entry name" value="MAGNESIUM-CHELATASE SUBUNIT CHLD"/>
    <property type="match status" value="1"/>
</dbReference>
<dbReference type="Gene3D" id="3.40.50.300">
    <property type="entry name" value="P-loop containing nucleotide triphosphate hydrolases"/>
    <property type="match status" value="1"/>
</dbReference>
<accession>A0A142V864</accession>
<reference evidence="2 3" key="1">
    <citation type="submission" date="2015-03" db="EMBL/GenBank/DDBJ databases">
        <title>Genomic characterization of Dehalococcoides mccartyi strain 11a5, an unusal plasmid-containing chloroethene dechlorinator.</title>
        <authorList>
            <person name="Zhao S."/>
            <person name="Ding C."/>
            <person name="He J."/>
        </authorList>
    </citation>
    <scope>NUCLEOTIDE SEQUENCE [LARGE SCALE GENOMIC DNA]</scope>
    <source>
        <strain evidence="2 3">11a5</strain>
    </source>
</reference>
<dbReference type="PATRIC" id="fig|61435.8.peg.126"/>
<name>A0A142V864_9CHLR</name>
<dbReference type="AlphaFoldDB" id="A0A142V864"/>
<dbReference type="Proteomes" id="UP000076394">
    <property type="component" value="Chromosome"/>
</dbReference>
<dbReference type="InterPro" id="IPR003959">
    <property type="entry name" value="ATPase_AAA_core"/>
</dbReference>
<sequence>MKEGDTELLMEIARFETSVDVEKDYRIGWSWRHVRIWPATLSRLFKDGYLDNVFRSNSYTGYRLSEKAKALVLANQEKDTDDSQTAPLLKPSDDLFTDIIGHEDVKELLKATLLAEKPVHIMLTGPPALAKTLFLWDIEQTFGEQAIWLVGSATSKAGLWDLVAEREPKILLIDEMDKMNTVDMAALLTLMEGGRLVRAKRGRELDINNPLKVVAASNRLERLSPELRSRFAIRRLNPYSRSEFLTVVRGVLVRKENLVEEMAQDIASRLDGISQDVRDAIRVARLAPQVGVDKAISLLLGSEMNER</sequence>
<evidence type="ECO:0000259" key="1">
    <source>
        <dbReference type="Pfam" id="PF00004"/>
    </source>
</evidence>
<evidence type="ECO:0000313" key="2">
    <source>
        <dbReference type="EMBL" id="AMU85958.1"/>
    </source>
</evidence>
<dbReference type="OrthoDB" id="165859at2"/>
<dbReference type="RefSeq" id="WP_034376877.1">
    <property type="nucleotide sequence ID" value="NZ_CP011127.1"/>
</dbReference>
<evidence type="ECO:0000313" key="3">
    <source>
        <dbReference type="Proteomes" id="UP000076394"/>
    </source>
</evidence>
<proteinExistence type="predicted"/>
<organism evidence="2 3">
    <name type="scientific">Dehalococcoides mccartyi</name>
    <dbReference type="NCBI Taxonomy" id="61435"/>
    <lineage>
        <taxon>Bacteria</taxon>
        <taxon>Bacillati</taxon>
        <taxon>Chloroflexota</taxon>
        <taxon>Dehalococcoidia</taxon>
        <taxon>Dehalococcoidales</taxon>
        <taxon>Dehalococcoidaceae</taxon>
        <taxon>Dehalococcoides</taxon>
    </lineage>
</organism>
<gene>
    <name evidence="2" type="ORF">Dm11a5_0127</name>
</gene>
<dbReference type="InterPro" id="IPR050764">
    <property type="entry name" value="CbbQ/NirQ/NorQ/GpvN"/>
</dbReference>
<dbReference type="SUPFAM" id="SSF52540">
    <property type="entry name" value="P-loop containing nucleoside triphosphate hydrolases"/>
    <property type="match status" value="1"/>
</dbReference>
<dbReference type="CDD" id="cd00009">
    <property type="entry name" value="AAA"/>
    <property type="match status" value="1"/>
</dbReference>
<feature type="domain" description="ATPase AAA-type core" evidence="1">
    <location>
        <begin position="122"/>
        <end position="237"/>
    </location>
</feature>